<accession>A0AA37DG53</accession>
<dbReference type="Pfam" id="PF00496">
    <property type="entry name" value="SBP_bac_5"/>
    <property type="match status" value="2"/>
</dbReference>
<keyword evidence="2" id="KW-0813">Transport</keyword>
<dbReference type="AlphaFoldDB" id="A0AA37DG53"/>
<dbReference type="Gene3D" id="3.40.190.10">
    <property type="entry name" value="Periplasmic binding protein-like II"/>
    <property type="match status" value="2"/>
</dbReference>
<name>A0AA37DG53_9FIRM</name>
<feature type="domain" description="Solute-binding protein family 5" evidence="4">
    <location>
        <begin position="295"/>
        <end position="689"/>
    </location>
</feature>
<feature type="domain" description="Solute-binding protein family 5" evidence="4">
    <location>
        <begin position="141"/>
        <end position="191"/>
    </location>
</feature>
<protein>
    <recommendedName>
        <fullName evidence="4">Solute-binding protein family 5 domain-containing protein</fullName>
    </recommendedName>
</protein>
<evidence type="ECO:0000256" key="3">
    <source>
        <dbReference type="ARBA" id="ARBA00022729"/>
    </source>
</evidence>
<proteinExistence type="inferred from homology"/>
<keyword evidence="6" id="KW-1185">Reference proteome</keyword>
<evidence type="ECO:0000259" key="4">
    <source>
        <dbReference type="Pfam" id="PF00496"/>
    </source>
</evidence>
<comment type="similarity">
    <text evidence="1">Belongs to the bacterial solute-binding protein 5 family.</text>
</comment>
<evidence type="ECO:0000256" key="2">
    <source>
        <dbReference type="ARBA" id="ARBA00022448"/>
    </source>
</evidence>
<dbReference type="InterPro" id="IPR039424">
    <property type="entry name" value="SBP_5"/>
</dbReference>
<dbReference type="PANTHER" id="PTHR30290">
    <property type="entry name" value="PERIPLASMIC BINDING COMPONENT OF ABC TRANSPORTER"/>
    <property type="match status" value="1"/>
</dbReference>
<organism evidence="5 6">
    <name type="scientific">Stomatobaculum longum</name>
    <dbReference type="NCBI Taxonomy" id="796942"/>
    <lineage>
        <taxon>Bacteria</taxon>
        <taxon>Bacillati</taxon>
        <taxon>Bacillota</taxon>
        <taxon>Clostridia</taxon>
        <taxon>Lachnospirales</taxon>
        <taxon>Lachnospiraceae</taxon>
        <taxon>Stomatobaculum</taxon>
    </lineage>
</organism>
<dbReference type="EMBL" id="AGEL01000007">
    <property type="protein sequence ID" value="EHO16676.1"/>
    <property type="molecule type" value="Genomic_DNA"/>
</dbReference>
<keyword evidence="3" id="KW-0732">Signal</keyword>
<comment type="caution">
    <text evidence="5">The sequence shown here is derived from an EMBL/GenBank/DDBJ whole genome shotgun (WGS) entry which is preliminary data.</text>
</comment>
<dbReference type="InterPro" id="IPR000914">
    <property type="entry name" value="SBP_5_dom"/>
</dbReference>
<reference evidence="5 6" key="1">
    <citation type="submission" date="2011-10" db="EMBL/GenBank/DDBJ databases">
        <title>The Genome Sequence of Lachnospiraceae bacterium ACC2.</title>
        <authorList>
            <consortium name="The Broad Institute Genome Sequencing Platform"/>
            <person name="Earl A."/>
            <person name="Ward D."/>
            <person name="Feldgarden M."/>
            <person name="Gevers D."/>
            <person name="Sizova M."/>
            <person name="Hazen A."/>
            <person name="Epstein S."/>
            <person name="Young S.K."/>
            <person name="Zeng Q."/>
            <person name="Gargeya S."/>
            <person name="Fitzgerald M."/>
            <person name="Haas B."/>
            <person name="Abouelleil A."/>
            <person name="Alvarado L."/>
            <person name="Arachchi H.M."/>
            <person name="Berlin A."/>
            <person name="Brown A."/>
            <person name="Chapman S.B."/>
            <person name="Chen Z."/>
            <person name="Dunbar C."/>
            <person name="Freedman E."/>
            <person name="Gearin G."/>
            <person name="Goldberg J."/>
            <person name="Griggs A."/>
            <person name="Gujja S."/>
            <person name="Heiman D."/>
            <person name="Howarth C."/>
            <person name="Larson L."/>
            <person name="Lui A."/>
            <person name="MacDonald P.J.P."/>
            <person name="Montmayeur A."/>
            <person name="Murphy C."/>
            <person name="Neiman D."/>
            <person name="Pearson M."/>
            <person name="Priest M."/>
            <person name="Roberts A."/>
            <person name="Saif S."/>
            <person name="Shea T."/>
            <person name="Shenoy N."/>
            <person name="Sisk P."/>
            <person name="Stolte C."/>
            <person name="Sykes S."/>
            <person name="Wortman J."/>
            <person name="Nusbaum C."/>
            <person name="Birren B."/>
        </authorList>
    </citation>
    <scope>NUCLEOTIDE SEQUENCE [LARGE SCALE GENOMIC DNA]</scope>
    <source>
        <strain evidence="5 6">ACC2</strain>
    </source>
</reference>
<gene>
    <name evidence="5" type="ORF">HMPREF9623_01375</name>
</gene>
<dbReference type="Gene3D" id="3.10.105.10">
    <property type="entry name" value="Dipeptide-binding Protein, Domain 3"/>
    <property type="match status" value="1"/>
</dbReference>
<dbReference type="GO" id="GO:1904680">
    <property type="term" value="F:peptide transmembrane transporter activity"/>
    <property type="evidence" value="ECO:0007669"/>
    <property type="project" value="TreeGrafter"/>
</dbReference>
<sequence length="789" mass="86500">MQVVAHTVCAATNNPKEEKGMRKTRRVVASLLAATMAVSLLASCSSKKDTGASDGTQKSGDSQAGNTGDSLVYASGEFNGKFSPFFYETVPDSDMVTQCTAGLLTTDRNGSVVLKGIEGETREYNGKQYTYHSISDCTITENSDGTVYYDFKLKDGVKFSDGEPLTVDDVIFSMYVYSDPTYDGSTTFFTLPIQGMEEYRTGVDTLFNLMVKAGENNTDFSKWTEDQQKKFWESYHKAAEAFVKEIVDSCIASGSNKEGDSIAAVAANYGYPDLKADATAMDFFNAMLAKYDGSVKDMSDKESAGTPFSELMDNYQDFAIGVETGTSAPNISGIQKTGDNTFRIVTTKVDAQTIYQIGIVVSPLHYYGDKAQYDYANNKFGFPKGDLSLIRSKTSKPLGAGPYVFDKYENGVVSLKANPYYDQGEPKTKNLRMSYINQSDYINSILAGTADVANPSYTNEIADAIKKANSNGEVSGDKIYTVAVDALGYGYIGMNSHNISVNKEPGSDASKNLRRGFATIFAAYRDLAVSTYYGDRASVINYPISNTSWAAPQPTDDGYQIAFSKDVNGNPIYTSGMSDEDKYAAAKKAALGFFEAAGYKVENGKIVSAPEGAKMEYTVMVPGSGTGDHPSFMIMTEAQKALADIGMKLTINDLSNVSDMWNKIQAGQAEIWCAAWQSTPDPDMYQVYYSDVANGGKQHGGSTYHYQIEDADLDSMILQARESTDQEYRKTLYKACLNKIVDWACEVPVYQRQEVTTFSAERIKTDTITPDITSFYKWYAEIENLELSK</sequence>
<dbReference type="CDD" id="cd00995">
    <property type="entry name" value="PBP2_NikA_DppA_OppA_like"/>
    <property type="match status" value="1"/>
</dbReference>
<dbReference type="PANTHER" id="PTHR30290:SF9">
    <property type="entry name" value="OLIGOPEPTIDE-BINDING PROTEIN APPA"/>
    <property type="match status" value="1"/>
</dbReference>
<dbReference type="Proteomes" id="UP000018466">
    <property type="component" value="Unassembled WGS sequence"/>
</dbReference>
<evidence type="ECO:0000313" key="6">
    <source>
        <dbReference type="Proteomes" id="UP000018466"/>
    </source>
</evidence>
<evidence type="ECO:0000313" key="5">
    <source>
        <dbReference type="EMBL" id="EHO16676.1"/>
    </source>
</evidence>
<evidence type="ECO:0000256" key="1">
    <source>
        <dbReference type="ARBA" id="ARBA00005695"/>
    </source>
</evidence>
<dbReference type="GO" id="GO:0015833">
    <property type="term" value="P:peptide transport"/>
    <property type="evidence" value="ECO:0007669"/>
    <property type="project" value="TreeGrafter"/>
</dbReference>
<dbReference type="SUPFAM" id="SSF53850">
    <property type="entry name" value="Periplasmic binding protein-like II"/>
    <property type="match status" value="1"/>
</dbReference>